<name>L5M7Z4_MYODS</name>
<evidence type="ECO:0000313" key="6">
    <source>
        <dbReference type="Proteomes" id="UP000010556"/>
    </source>
</evidence>
<dbReference type="PANTHER" id="PTHR24369:SF213">
    <property type="entry name" value="INSULIN LIKE GROWTH FACTOR BINDING PROTEIN ACID LABILE SUBUNIT"/>
    <property type="match status" value="1"/>
</dbReference>
<proteinExistence type="predicted"/>
<feature type="region of interest" description="Disordered" evidence="3">
    <location>
        <begin position="354"/>
        <end position="428"/>
    </location>
</feature>
<keyword evidence="4" id="KW-0812">Transmembrane</keyword>
<dbReference type="AlphaFoldDB" id="L5M7Z4"/>
<feature type="compositionally biased region" description="Basic and acidic residues" evidence="3">
    <location>
        <begin position="399"/>
        <end position="410"/>
    </location>
</feature>
<dbReference type="InterPro" id="IPR050541">
    <property type="entry name" value="LRR_TM_domain-containing"/>
</dbReference>
<feature type="compositionally biased region" description="Basic and acidic residues" evidence="3">
    <location>
        <begin position="739"/>
        <end position="757"/>
    </location>
</feature>
<feature type="compositionally biased region" description="Basic and acidic residues" evidence="3">
    <location>
        <begin position="993"/>
        <end position="1005"/>
    </location>
</feature>
<organism evidence="5 6">
    <name type="scientific">Myotis davidii</name>
    <name type="common">David's myotis</name>
    <dbReference type="NCBI Taxonomy" id="225400"/>
    <lineage>
        <taxon>Eukaryota</taxon>
        <taxon>Metazoa</taxon>
        <taxon>Chordata</taxon>
        <taxon>Craniata</taxon>
        <taxon>Vertebrata</taxon>
        <taxon>Euteleostomi</taxon>
        <taxon>Mammalia</taxon>
        <taxon>Eutheria</taxon>
        <taxon>Laurasiatheria</taxon>
        <taxon>Chiroptera</taxon>
        <taxon>Yangochiroptera</taxon>
        <taxon>Vespertilionidae</taxon>
        <taxon>Myotis</taxon>
    </lineage>
</organism>
<accession>L5M7Z4</accession>
<feature type="compositionally biased region" description="Gly residues" evidence="3">
    <location>
        <begin position="572"/>
        <end position="583"/>
    </location>
</feature>
<dbReference type="PANTHER" id="PTHR24369">
    <property type="entry name" value="ANTIGEN BSP, PUTATIVE-RELATED"/>
    <property type="match status" value="1"/>
</dbReference>
<feature type="compositionally biased region" description="Basic residues" evidence="3">
    <location>
        <begin position="411"/>
        <end position="420"/>
    </location>
</feature>
<sequence>MQEVGQPGTDSGRAPGHVWPISLSPDQLDLSSKLTYWLEHLPLVVSAHHSDWLTRRLSAPGGIMKNLCFRAIAMVLGLYFTGAMTNPARKSSTFFNSEHQWNGYRLTNCSFTGKRDIPVDVSQTAATVDASSIFLRVLLQSPTKEEKRNIKYLDLSNHLMLKITLSPLAHLPGLETLNLSNNAIHSISLDFPGPKCSWVKRHRSSLRRGLPHLKLLILQRNKLSDIPKGLWKLKSLQSLDLSFNGILQIGMFDFHNCLQLENLYLRSNKIFRIHPEAFKDLKKLQVVDLSSNALTAILPMMAIALELPHLEADLAHNQWQCDDSVTIFQNVISESWRRKWDVICSKSIGHEEAHGWTPRSRIPREAHLPHTNLNPRKGPLRSRAGRPQAGVHVGSSTPGKKDRAGSDAREQHRRAPRRVRSTQDVQAAGRTEAASQDLALAVCLAVFITFFVAFCLGALTRPYIDRLWQRRCRKKRPGPVLGYSNQGFYDETEAAGDVQHPRVDLHQAHLGLSPCTPQDAFSGTQASPQAAVVAGRSLGVSRKEPGGGQSRGPRGGDTGAGRRKDHLLPNGGAAGSVIRGGPGADSNPRASAGQDRVCRHRLRGEVDSETEDSLSEHSVGIPAIAGRLRTGSSSINKDSNALDPPLSREMTAALSQTQIWTKAQRAGGHGDREGAERAPLEFPKEVPVRTTSLLDAQGASAEKQHPTCYGSAQLGDLGHVGPSPKASPPARGSDLHVTPAHEDPAQRHAPPDTRDELDTNSDSDEGSLFTLSSVSGEEADGEESPGTSELPEDGDPGVRRDTVTSSESLEDITFRETQGKCENQEDHCEKPLISGSDSGLSKSHRESASNTHTCENPVTLPPSLAVSAARDTTPGTFTDDCVTAPRSEAAEWHCSLRDLEFLTVETPPCPAAVPPGPDKTACGERDADMCTYEPLTQGSDPDESNRPSQQDSERGSTHSSPMDTGAPEAHESREARSPTQLLQFSGDEPAPQGERRGGDYFEEGSKSQVPLLQALPNKTSPLRTREPFGDGDGGKYSEENLLQLEKDDSDFCTQMQTHSNLRGVACRGEDRLSYNKDEDVQRESQRQCK</sequence>
<feature type="region of interest" description="Disordered" evidence="3">
    <location>
        <begin position="661"/>
        <end position="860"/>
    </location>
</feature>
<dbReference type="SUPFAM" id="SSF52058">
    <property type="entry name" value="L domain-like"/>
    <property type="match status" value="1"/>
</dbReference>
<feature type="compositionally biased region" description="Gly residues" evidence="3">
    <location>
        <begin position="546"/>
        <end position="559"/>
    </location>
</feature>
<dbReference type="InterPro" id="IPR001611">
    <property type="entry name" value="Leu-rich_rpt"/>
</dbReference>
<dbReference type="Pfam" id="PF13855">
    <property type="entry name" value="LRR_8"/>
    <property type="match status" value="2"/>
</dbReference>
<feature type="compositionally biased region" description="Basic and acidic residues" evidence="3">
    <location>
        <begin position="812"/>
        <end position="830"/>
    </location>
</feature>
<dbReference type="Gene3D" id="3.80.10.10">
    <property type="entry name" value="Ribonuclease Inhibitor"/>
    <property type="match status" value="1"/>
</dbReference>
<evidence type="ECO:0000256" key="1">
    <source>
        <dbReference type="ARBA" id="ARBA00022614"/>
    </source>
</evidence>
<dbReference type="Proteomes" id="UP000010556">
    <property type="component" value="Unassembled WGS sequence"/>
</dbReference>
<dbReference type="SMART" id="SM00369">
    <property type="entry name" value="LRR_TYP"/>
    <property type="match status" value="5"/>
</dbReference>
<protein>
    <submittedName>
        <fullName evidence="5">Leucine-rich repeat-containing protein 66</fullName>
    </submittedName>
</protein>
<evidence type="ECO:0000256" key="2">
    <source>
        <dbReference type="ARBA" id="ARBA00022737"/>
    </source>
</evidence>
<keyword evidence="1" id="KW-0433">Leucine-rich repeat</keyword>
<evidence type="ECO:0000256" key="4">
    <source>
        <dbReference type="SAM" id="Phobius"/>
    </source>
</evidence>
<keyword evidence="2" id="KW-0677">Repeat</keyword>
<feature type="compositionally biased region" description="Basic and acidic residues" evidence="3">
    <location>
        <begin position="668"/>
        <end position="687"/>
    </location>
</feature>
<feature type="region of interest" description="Disordered" evidence="3">
    <location>
        <begin position="1068"/>
        <end position="1089"/>
    </location>
</feature>
<dbReference type="InterPro" id="IPR003591">
    <property type="entry name" value="Leu-rich_rpt_typical-subtyp"/>
</dbReference>
<feature type="transmembrane region" description="Helical" evidence="4">
    <location>
        <begin position="438"/>
        <end position="464"/>
    </location>
</feature>
<feature type="compositionally biased region" description="Pro residues" evidence="3">
    <location>
        <begin position="907"/>
        <end position="917"/>
    </location>
</feature>
<keyword evidence="4" id="KW-0472">Membrane</keyword>
<dbReference type="eggNOG" id="KOG0619">
    <property type="taxonomic scope" value="Eukaryota"/>
</dbReference>
<gene>
    <name evidence="5" type="ORF">MDA_GLEAN10015850</name>
</gene>
<feature type="region of interest" description="Disordered" evidence="3">
    <location>
        <begin position="538"/>
        <end position="598"/>
    </location>
</feature>
<dbReference type="PROSITE" id="PS51450">
    <property type="entry name" value="LRR"/>
    <property type="match status" value="2"/>
</dbReference>
<keyword evidence="6" id="KW-1185">Reference proteome</keyword>
<dbReference type="EMBL" id="KB102854">
    <property type="protein sequence ID" value="ELK34744.1"/>
    <property type="molecule type" value="Genomic_DNA"/>
</dbReference>
<keyword evidence="4" id="KW-1133">Transmembrane helix</keyword>
<feature type="compositionally biased region" description="Polar residues" evidence="3">
    <location>
        <begin position="1006"/>
        <end position="1022"/>
    </location>
</feature>
<reference evidence="6" key="1">
    <citation type="journal article" date="2013" name="Science">
        <title>Comparative analysis of bat genomes provides insight into the evolution of flight and immunity.</title>
        <authorList>
            <person name="Zhang G."/>
            <person name="Cowled C."/>
            <person name="Shi Z."/>
            <person name="Huang Z."/>
            <person name="Bishop-Lilly K.A."/>
            <person name="Fang X."/>
            <person name="Wynne J.W."/>
            <person name="Xiong Z."/>
            <person name="Baker M.L."/>
            <person name="Zhao W."/>
            <person name="Tachedjian M."/>
            <person name="Zhu Y."/>
            <person name="Zhou P."/>
            <person name="Jiang X."/>
            <person name="Ng J."/>
            <person name="Yang L."/>
            <person name="Wu L."/>
            <person name="Xiao J."/>
            <person name="Feng Y."/>
            <person name="Chen Y."/>
            <person name="Sun X."/>
            <person name="Zhang Y."/>
            <person name="Marsh G.A."/>
            <person name="Crameri G."/>
            <person name="Broder C.C."/>
            <person name="Frey K.G."/>
            <person name="Wang L.F."/>
            <person name="Wang J."/>
        </authorList>
    </citation>
    <scope>NUCLEOTIDE SEQUENCE [LARGE SCALE GENOMIC DNA]</scope>
</reference>
<evidence type="ECO:0000313" key="5">
    <source>
        <dbReference type="EMBL" id="ELK34744.1"/>
    </source>
</evidence>
<evidence type="ECO:0000256" key="3">
    <source>
        <dbReference type="SAM" id="MobiDB-lite"/>
    </source>
</evidence>
<feature type="compositionally biased region" description="Basic and acidic residues" evidence="3">
    <location>
        <begin position="1023"/>
        <end position="1037"/>
    </location>
</feature>
<dbReference type="GO" id="GO:0005886">
    <property type="term" value="C:plasma membrane"/>
    <property type="evidence" value="ECO:0007669"/>
    <property type="project" value="TreeGrafter"/>
</dbReference>
<feature type="region of interest" description="Disordered" evidence="3">
    <location>
        <begin position="907"/>
        <end position="1037"/>
    </location>
</feature>
<dbReference type="InterPro" id="IPR032675">
    <property type="entry name" value="LRR_dom_sf"/>
</dbReference>